<dbReference type="InterPro" id="IPR029041">
    <property type="entry name" value="FAD-linked_oxidoreductase-like"/>
</dbReference>
<name>A0ABP7A793_9ACTN</name>
<proteinExistence type="inferred from homology"/>
<evidence type="ECO:0000256" key="10">
    <source>
        <dbReference type="ARBA" id="ARBA00034478"/>
    </source>
</evidence>
<protein>
    <recommendedName>
        <fullName evidence="12">Methylenetetrahydrofolate reductase</fullName>
        <ecNumber evidence="12">1.5.1.54</ecNumber>
    </recommendedName>
</protein>
<dbReference type="EC" id="1.5.1.54" evidence="12"/>
<dbReference type="Gene3D" id="3.20.20.220">
    <property type="match status" value="1"/>
</dbReference>
<evidence type="ECO:0000256" key="4">
    <source>
        <dbReference type="ARBA" id="ARBA00022605"/>
    </source>
</evidence>
<comment type="similarity">
    <text evidence="3 12">Belongs to the methylenetetrahydrofolate reductase family.</text>
</comment>
<evidence type="ECO:0000256" key="11">
    <source>
        <dbReference type="ARBA" id="ARBA00048628"/>
    </source>
</evidence>
<keyword evidence="5 12" id="KW-0285">Flavoprotein</keyword>
<comment type="pathway">
    <text evidence="10">Amino-acid biosynthesis; L-methionine biosynthesis via de novo pathway.</text>
</comment>
<accession>A0ABP7A793</accession>
<reference evidence="14" key="1">
    <citation type="journal article" date="2019" name="Int. J. Syst. Evol. Microbiol.">
        <title>The Global Catalogue of Microorganisms (GCM) 10K type strain sequencing project: providing services to taxonomists for standard genome sequencing and annotation.</title>
        <authorList>
            <consortium name="The Broad Institute Genomics Platform"/>
            <consortium name="The Broad Institute Genome Sequencing Center for Infectious Disease"/>
            <person name="Wu L."/>
            <person name="Ma J."/>
        </authorList>
    </citation>
    <scope>NUCLEOTIDE SEQUENCE [LARGE SCALE GENOMIC DNA]</scope>
    <source>
        <strain evidence="14">JCM 16902</strain>
    </source>
</reference>
<keyword evidence="14" id="KW-1185">Reference proteome</keyword>
<dbReference type="Proteomes" id="UP001501074">
    <property type="component" value="Unassembled WGS sequence"/>
</dbReference>
<evidence type="ECO:0000256" key="2">
    <source>
        <dbReference type="ARBA" id="ARBA00004777"/>
    </source>
</evidence>
<evidence type="ECO:0000256" key="5">
    <source>
        <dbReference type="ARBA" id="ARBA00022630"/>
    </source>
</evidence>
<comment type="pathway">
    <text evidence="2 12">One-carbon metabolism; tetrahydrofolate interconversion.</text>
</comment>
<sequence>MIGHAATGVTNPWTRKLPDMPQDRPALHEQLHELIAAERPSISFEFFPPKTDEAEATLWQSIRRLEPLNPTFVSVTYGAGGSSRDRTTRVTQRIAQDTTLTPMAHLTCVGASLAELRGVVADYAAAGVKNVLVVRGDPAGGPRAEWVQHPGGPRYAVELVSLVRELGNFSVGVAAFPDIHPASADLDADARVLAMKAEAGAQFAITQMFFTPSTYFELVDRAASLGCTIPIIPGIMPVTNVKQVTRIAELTGVAIPDPVVERLHAVADEPAAVRQVGVEIATELSRELLDGGAPGLHFITMNRSTATLEVAEALGLTARV</sequence>
<keyword evidence="4" id="KW-0028">Amino-acid biosynthesis</keyword>
<evidence type="ECO:0000256" key="6">
    <source>
        <dbReference type="ARBA" id="ARBA00022827"/>
    </source>
</evidence>
<evidence type="ECO:0000313" key="13">
    <source>
        <dbReference type="EMBL" id="GAA3626261.1"/>
    </source>
</evidence>
<comment type="cofactor">
    <cofactor evidence="1 12">
        <name>FAD</name>
        <dbReference type="ChEBI" id="CHEBI:57692"/>
    </cofactor>
</comment>
<dbReference type="InterPro" id="IPR004620">
    <property type="entry name" value="MTHF_reductase_bac"/>
</dbReference>
<comment type="caution">
    <text evidence="13">The sequence shown here is derived from an EMBL/GenBank/DDBJ whole genome shotgun (WGS) entry which is preliminary data.</text>
</comment>
<gene>
    <name evidence="13" type="primary">metF</name>
    <name evidence="13" type="ORF">GCM10022223_49400</name>
</gene>
<organism evidence="13 14">
    <name type="scientific">Kineosporia mesophila</name>
    <dbReference type="NCBI Taxonomy" id="566012"/>
    <lineage>
        <taxon>Bacteria</taxon>
        <taxon>Bacillati</taxon>
        <taxon>Actinomycetota</taxon>
        <taxon>Actinomycetes</taxon>
        <taxon>Kineosporiales</taxon>
        <taxon>Kineosporiaceae</taxon>
        <taxon>Kineosporia</taxon>
    </lineage>
</organism>
<keyword evidence="7 12" id="KW-0560">Oxidoreductase</keyword>
<keyword evidence="9" id="KW-0486">Methionine biosynthesis</keyword>
<evidence type="ECO:0000256" key="3">
    <source>
        <dbReference type="ARBA" id="ARBA00006743"/>
    </source>
</evidence>
<dbReference type="Pfam" id="PF02219">
    <property type="entry name" value="MTHFR"/>
    <property type="match status" value="1"/>
</dbReference>
<evidence type="ECO:0000256" key="12">
    <source>
        <dbReference type="RuleBase" id="RU003862"/>
    </source>
</evidence>
<dbReference type="InterPro" id="IPR003171">
    <property type="entry name" value="Mehydrof_redctse-like"/>
</dbReference>
<dbReference type="EMBL" id="BAAAZO010000009">
    <property type="protein sequence ID" value="GAA3626261.1"/>
    <property type="molecule type" value="Genomic_DNA"/>
</dbReference>
<evidence type="ECO:0000313" key="14">
    <source>
        <dbReference type="Proteomes" id="UP001501074"/>
    </source>
</evidence>
<dbReference type="SUPFAM" id="SSF51730">
    <property type="entry name" value="FAD-linked oxidoreductase"/>
    <property type="match status" value="1"/>
</dbReference>
<dbReference type="CDD" id="cd00537">
    <property type="entry name" value="MTHFR"/>
    <property type="match status" value="1"/>
</dbReference>
<evidence type="ECO:0000256" key="1">
    <source>
        <dbReference type="ARBA" id="ARBA00001974"/>
    </source>
</evidence>
<evidence type="ECO:0000256" key="8">
    <source>
        <dbReference type="ARBA" id="ARBA00023027"/>
    </source>
</evidence>
<dbReference type="PANTHER" id="PTHR45754">
    <property type="entry name" value="METHYLENETETRAHYDROFOLATE REDUCTASE"/>
    <property type="match status" value="1"/>
</dbReference>
<evidence type="ECO:0000256" key="9">
    <source>
        <dbReference type="ARBA" id="ARBA00023167"/>
    </source>
</evidence>
<dbReference type="NCBIfam" id="TIGR00676">
    <property type="entry name" value="fadh2"/>
    <property type="match status" value="1"/>
</dbReference>
<evidence type="ECO:0000256" key="7">
    <source>
        <dbReference type="ARBA" id="ARBA00023002"/>
    </source>
</evidence>
<keyword evidence="8" id="KW-0520">NAD</keyword>
<keyword evidence="6 12" id="KW-0274">FAD</keyword>
<dbReference type="PANTHER" id="PTHR45754:SF3">
    <property type="entry name" value="METHYLENETETRAHYDROFOLATE REDUCTASE (NADPH)"/>
    <property type="match status" value="1"/>
</dbReference>
<comment type="catalytic activity">
    <reaction evidence="11">
        <text>(6S)-5-methyl-5,6,7,8-tetrahydrofolate + NAD(+) = (6R)-5,10-methylene-5,6,7,8-tetrahydrofolate + NADH + H(+)</text>
        <dbReference type="Rhea" id="RHEA:19821"/>
        <dbReference type="ChEBI" id="CHEBI:15378"/>
        <dbReference type="ChEBI" id="CHEBI:15636"/>
        <dbReference type="ChEBI" id="CHEBI:18608"/>
        <dbReference type="ChEBI" id="CHEBI:57540"/>
        <dbReference type="ChEBI" id="CHEBI:57945"/>
        <dbReference type="EC" id="1.5.1.54"/>
    </reaction>
    <physiologicalReaction direction="right-to-left" evidence="11">
        <dbReference type="Rhea" id="RHEA:19823"/>
    </physiologicalReaction>
</comment>